<organism evidence="2">
    <name type="scientific">uncultured Vibrionales bacterium HF0010_22E23</name>
    <dbReference type="NCBI Taxonomy" id="710999"/>
    <lineage>
        <taxon>Bacteria</taxon>
        <taxon>Pseudomonadati</taxon>
        <taxon>Pseudomonadota</taxon>
        <taxon>Gammaproteobacteria</taxon>
        <taxon>Vibrionales</taxon>
        <taxon>environmental samples</taxon>
    </lineage>
</organism>
<dbReference type="InterPro" id="IPR013498">
    <property type="entry name" value="Topo_IA_Znf"/>
</dbReference>
<dbReference type="SUPFAM" id="SSF57783">
    <property type="entry name" value="Zinc beta-ribbon"/>
    <property type="match status" value="3"/>
</dbReference>
<feature type="domain" description="DNA topoisomerase type IA zn finger" evidence="1">
    <location>
        <begin position="154"/>
        <end position="189"/>
    </location>
</feature>
<accession>E0XRH9</accession>
<dbReference type="GO" id="GO:0003917">
    <property type="term" value="F:DNA topoisomerase type I (single strand cut, ATP-independent) activity"/>
    <property type="evidence" value="ECO:0007669"/>
    <property type="project" value="InterPro"/>
</dbReference>
<proteinExistence type="predicted"/>
<protein>
    <submittedName>
        <fullName evidence="2">Zn-finger domain associated with topoisomerase type I</fullName>
    </submittedName>
</protein>
<dbReference type="GO" id="GO:0006265">
    <property type="term" value="P:DNA topological change"/>
    <property type="evidence" value="ECO:0007669"/>
    <property type="project" value="InterPro"/>
</dbReference>
<reference evidence="2" key="1">
    <citation type="journal article" date="2011" name="Environ. Microbiol.">
        <title>Time-series analyses of Monterey Bay coastal microbial picoplankton using a 'genome proxy' microarray.</title>
        <authorList>
            <person name="Rich V.I."/>
            <person name="Pham V.D."/>
            <person name="Eppley J."/>
            <person name="Shi Y."/>
            <person name="DeLong E.F."/>
        </authorList>
    </citation>
    <scope>NUCLEOTIDE SEQUENCE</scope>
</reference>
<dbReference type="PANTHER" id="PTHR42785:SF1">
    <property type="entry name" value="DNA TOPOISOMERASE"/>
    <property type="match status" value="1"/>
</dbReference>
<dbReference type="PANTHER" id="PTHR42785">
    <property type="entry name" value="DNA TOPOISOMERASE, TYPE IA, CORE"/>
    <property type="match status" value="1"/>
</dbReference>
<feature type="domain" description="DNA topoisomerase type IA zn finger" evidence="1">
    <location>
        <begin position="70"/>
        <end position="103"/>
    </location>
</feature>
<evidence type="ECO:0000313" key="2">
    <source>
        <dbReference type="EMBL" id="ADI17020.1"/>
    </source>
</evidence>
<dbReference type="Gene3D" id="3.30.65.10">
    <property type="entry name" value="Bacterial Topoisomerase I, domain 1"/>
    <property type="match status" value="3"/>
</dbReference>
<dbReference type="InterPro" id="IPR000380">
    <property type="entry name" value="Topo_IA"/>
</dbReference>
<feature type="domain" description="DNA topoisomerase type IA zn finger" evidence="1">
    <location>
        <begin position="115"/>
        <end position="149"/>
    </location>
</feature>
<sequence length="193" mass="21569">MARKIDQSLFPESQKRPEIQEHCPECGSALLIRHGKRGPFKACSSYPDCDYSQALNNHDGHVVKELGLPCPECGDELVLRQGRFGMFIGCSAYPKCQHIEKRESQPREAESAIPCPECGSGMLTERKSRYGKTFYACDAYPKCKFAVNQTPIQGRCEACGFGLLVEKKLANGNYKQCASRKCQHRQSEPESEA</sequence>
<dbReference type="Pfam" id="PF01396">
    <property type="entry name" value="Zn_ribbon_Top1"/>
    <property type="match status" value="4"/>
</dbReference>
<feature type="domain" description="DNA topoisomerase type IA zn finger" evidence="1">
    <location>
        <begin position="21"/>
        <end position="56"/>
    </location>
</feature>
<name>E0XRH9_9GAMM</name>
<dbReference type="GO" id="GO:0003677">
    <property type="term" value="F:DNA binding"/>
    <property type="evidence" value="ECO:0007669"/>
    <property type="project" value="InterPro"/>
</dbReference>
<dbReference type="GO" id="GO:0005694">
    <property type="term" value="C:chromosome"/>
    <property type="evidence" value="ECO:0007669"/>
    <property type="project" value="InterPro"/>
</dbReference>
<dbReference type="AlphaFoldDB" id="E0XRH9"/>
<dbReference type="EMBL" id="GU474852">
    <property type="protein sequence ID" value="ADI17020.1"/>
    <property type="molecule type" value="Genomic_DNA"/>
</dbReference>
<evidence type="ECO:0000259" key="1">
    <source>
        <dbReference type="Pfam" id="PF01396"/>
    </source>
</evidence>